<evidence type="ECO:0000256" key="1">
    <source>
        <dbReference type="ARBA" id="ARBA00005594"/>
    </source>
</evidence>
<evidence type="ECO:0000256" key="7">
    <source>
        <dbReference type="ARBA" id="ARBA00023146"/>
    </source>
</evidence>
<dbReference type="Proteomes" id="UP000316726">
    <property type="component" value="Chromosome 3"/>
</dbReference>
<evidence type="ECO:0000313" key="13">
    <source>
        <dbReference type="EMBL" id="QDZ20137.1"/>
    </source>
</evidence>
<proteinExistence type="inferred from homology"/>
<dbReference type="OrthoDB" id="10249672at2759"/>
<dbReference type="InterPro" id="IPR009080">
    <property type="entry name" value="tRNAsynth_Ia_anticodon-bd"/>
</dbReference>
<evidence type="ECO:0000256" key="8">
    <source>
        <dbReference type="ARBA" id="ARBA00030520"/>
    </source>
</evidence>
<dbReference type="GO" id="GO:0009791">
    <property type="term" value="P:post-embryonic development"/>
    <property type="evidence" value="ECO:0007669"/>
    <property type="project" value="UniProtKB-ARBA"/>
</dbReference>
<organism evidence="13 14">
    <name type="scientific">Chloropicon primus</name>
    <dbReference type="NCBI Taxonomy" id="1764295"/>
    <lineage>
        <taxon>Eukaryota</taxon>
        <taxon>Viridiplantae</taxon>
        <taxon>Chlorophyta</taxon>
        <taxon>Chloropicophyceae</taxon>
        <taxon>Chloropicales</taxon>
        <taxon>Chloropicaceae</taxon>
        <taxon>Chloropicon</taxon>
    </lineage>
</organism>
<keyword evidence="14" id="KW-1185">Reference proteome</keyword>
<dbReference type="Pfam" id="PF08264">
    <property type="entry name" value="Anticodon_1"/>
    <property type="match status" value="1"/>
</dbReference>
<dbReference type="Pfam" id="PF00133">
    <property type="entry name" value="tRNA-synt_1"/>
    <property type="match status" value="2"/>
</dbReference>
<keyword evidence="5 9" id="KW-0067">ATP-binding</keyword>
<evidence type="ECO:0000256" key="3">
    <source>
        <dbReference type="ARBA" id="ARBA00022598"/>
    </source>
</evidence>
<dbReference type="Gene3D" id="1.10.730.10">
    <property type="entry name" value="Isoleucyl-tRNA Synthetase, Domain 1"/>
    <property type="match status" value="1"/>
</dbReference>
<comment type="similarity">
    <text evidence="1 9">Belongs to the class-I aminoacyl-tRNA synthetase family.</text>
</comment>
<name>A0A5B8MI68_9CHLO</name>
<dbReference type="SUPFAM" id="SSF52374">
    <property type="entry name" value="Nucleotidylyl transferase"/>
    <property type="match status" value="1"/>
</dbReference>
<dbReference type="PANTHER" id="PTHR45794">
    <property type="entry name" value="LEUCYL-TRNA SYNTHETASE"/>
    <property type="match status" value="1"/>
</dbReference>
<feature type="region of interest" description="Disordered" evidence="10">
    <location>
        <begin position="1057"/>
        <end position="1093"/>
    </location>
</feature>
<dbReference type="InterPro" id="IPR013155">
    <property type="entry name" value="M/V/L/I-tRNA-synth_anticd-bd"/>
</dbReference>
<feature type="domain" description="Aminoacyl-tRNA synthetase class Ia" evidence="11">
    <location>
        <begin position="185"/>
        <end position="756"/>
    </location>
</feature>
<feature type="domain" description="Aminoacyl-tRNA synthetase class Ia" evidence="11">
    <location>
        <begin position="29"/>
        <end position="109"/>
    </location>
</feature>
<dbReference type="GO" id="GO:0006429">
    <property type="term" value="P:leucyl-tRNA aminoacylation"/>
    <property type="evidence" value="ECO:0007669"/>
    <property type="project" value="InterPro"/>
</dbReference>
<protein>
    <recommendedName>
        <fullName evidence="2">leucine--tRNA ligase</fullName>
        <ecNumber evidence="2">6.1.1.4</ecNumber>
    </recommendedName>
    <alternativeName>
        <fullName evidence="8">Leucyl-tRNA synthetase</fullName>
    </alternativeName>
</protein>
<dbReference type="EMBL" id="CP031036">
    <property type="protein sequence ID" value="QDZ20137.1"/>
    <property type="molecule type" value="Genomic_DNA"/>
</dbReference>
<dbReference type="InterPro" id="IPR002300">
    <property type="entry name" value="aa-tRNA-synth_Ia"/>
</dbReference>
<evidence type="ECO:0000256" key="10">
    <source>
        <dbReference type="SAM" id="MobiDB-lite"/>
    </source>
</evidence>
<evidence type="ECO:0000256" key="9">
    <source>
        <dbReference type="RuleBase" id="RU363035"/>
    </source>
</evidence>
<reference evidence="13 14" key="1">
    <citation type="submission" date="2018-07" db="EMBL/GenBank/DDBJ databases">
        <title>The complete nuclear genome of the prasinophyte Chloropicon primus (CCMP1205).</title>
        <authorList>
            <person name="Pombert J.-F."/>
            <person name="Otis C."/>
            <person name="Turmel M."/>
            <person name="Lemieux C."/>
        </authorList>
    </citation>
    <scope>NUCLEOTIDE SEQUENCE [LARGE SCALE GENOMIC DNA]</scope>
    <source>
        <strain evidence="13 14">CCMP1205</strain>
    </source>
</reference>
<dbReference type="EC" id="6.1.1.4" evidence="2"/>
<evidence type="ECO:0000256" key="4">
    <source>
        <dbReference type="ARBA" id="ARBA00022741"/>
    </source>
</evidence>
<dbReference type="GO" id="GO:0005524">
    <property type="term" value="F:ATP binding"/>
    <property type="evidence" value="ECO:0007669"/>
    <property type="project" value="UniProtKB-KW"/>
</dbReference>
<dbReference type="InterPro" id="IPR004493">
    <property type="entry name" value="Leu-tRNA-synth_Ia_arc/euk"/>
</dbReference>
<dbReference type="PROSITE" id="PS00178">
    <property type="entry name" value="AA_TRNA_LIGASE_I"/>
    <property type="match status" value="1"/>
</dbReference>
<feature type="compositionally biased region" description="Basic and acidic residues" evidence="10">
    <location>
        <begin position="1076"/>
        <end position="1093"/>
    </location>
</feature>
<dbReference type="SUPFAM" id="SSF50677">
    <property type="entry name" value="ValRS/IleRS/LeuRS editing domain"/>
    <property type="match status" value="1"/>
</dbReference>
<dbReference type="NCBIfam" id="NF008957">
    <property type="entry name" value="PRK12300.1"/>
    <property type="match status" value="1"/>
</dbReference>
<dbReference type="GO" id="GO:0004823">
    <property type="term" value="F:leucine-tRNA ligase activity"/>
    <property type="evidence" value="ECO:0007669"/>
    <property type="project" value="UniProtKB-EC"/>
</dbReference>
<keyword evidence="3 9" id="KW-0436">Ligase</keyword>
<dbReference type="Gene3D" id="3.40.50.620">
    <property type="entry name" value="HUPs"/>
    <property type="match status" value="1"/>
</dbReference>
<dbReference type="GO" id="GO:0048608">
    <property type="term" value="P:reproductive structure development"/>
    <property type="evidence" value="ECO:0007669"/>
    <property type="project" value="UniProtKB-ARBA"/>
</dbReference>
<dbReference type="NCBIfam" id="TIGR00395">
    <property type="entry name" value="leuS_arch"/>
    <property type="match status" value="1"/>
</dbReference>
<evidence type="ECO:0000256" key="5">
    <source>
        <dbReference type="ARBA" id="ARBA00022840"/>
    </source>
</evidence>
<evidence type="ECO:0000256" key="2">
    <source>
        <dbReference type="ARBA" id="ARBA00013164"/>
    </source>
</evidence>
<keyword evidence="7 9" id="KW-0030">Aminoacyl-tRNA synthetase</keyword>
<evidence type="ECO:0000256" key="6">
    <source>
        <dbReference type="ARBA" id="ARBA00022917"/>
    </source>
</evidence>
<dbReference type="GO" id="GO:0002161">
    <property type="term" value="F:aminoacyl-tRNA deacylase activity"/>
    <property type="evidence" value="ECO:0007669"/>
    <property type="project" value="InterPro"/>
</dbReference>
<dbReference type="STRING" id="1764295.A0A5B8MI68"/>
<dbReference type="InterPro" id="IPR001412">
    <property type="entry name" value="aa-tRNA-synth_I_CS"/>
</dbReference>
<gene>
    <name evidence="13" type="ORF">A3770_03p26550</name>
</gene>
<dbReference type="InterPro" id="IPR009008">
    <property type="entry name" value="Val/Leu/Ile-tRNA-synth_edit"/>
</dbReference>
<dbReference type="FunFam" id="3.90.740.10:FF:000001">
    <property type="entry name" value="Leucine--tRNA ligase, cytoplasmic"/>
    <property type="match status" value="1"/>
</dbReference>
<dbReference type="CDD" id="cd07959">
    <property type="entry name" value="Anticodon_Ia_Leu_AEc"/>
    <property type="match status" value="1"/>
</dbReference>
<evidence type="ECO:0000259" key="11">
    <source>
        <dbReference type="Pfam" id="PF00133"/>
    </source>
</evidence>
<feature type="domain" description="Methionyl/Valyl/Leucyl/Isoleucyl-tRNA synthetase anticodon-binding" evidence="12">
    <location>
        <begin position="796"/>
        <end position="928"/>
    </location>
</feature>
<accession>A0A5B8MI68</accession>
<evidence type="ECO:0000313" key="14">
    <source>
        <dbReference type="Proteomes" id="UP000316726"/>
    </source>
</evidence>
<sequence length="1093" mass="122857">MGGKKEGGGGGGNTQRRDLLLKIQEEAQGKWKDGKTFECNAPAEGEEAKPKFFGNFPYPYMNGLLHLGHAFSLSKLEFAAAYHRLKGENVLFPQGFHCTGMPIKACADKLKREISLYGCPPVYPEEEEKKEEVKVEEVKLEPGKKKGKKSKAAAKQGRGATQYEILEKSGIPTDEIPQFQESLHWLNYFPPLAKRDIEAMGCGVDWRRSFITTDVNPYYDSFVRWQFWKLKELGKVIKDKRHAVYSPLDGQPCADHDRATGEGVGPQEYTLIKMKVLEFPGKLEALAPQEGKVFMLAATLRPETMYGQTNAWVLPDGDYGVYEGLNGEIYIISKHAARNLSYQDQTPEFGKPKCVLNVKGHDLMGVPLKSPLGERYDRIYVLPLLTVSLSKGTGVVTSVPSDSPDDYMGLSDLKKKAKLREKFNIKDEHVLPYEVVPVLTIPEFGDAAAEKVCAMLKIQSQNDKVKLEEAKKMTYLKGFTEGVMTVGKYAGQKVQDAKPLIKKELLESGDAIVYFEPEKQVMSRSGDECVVALTDQWYLLYGEEKWLEKTRKALDNMSVFEMEENRNLFQHTLGWMRQWACSRSFGLGTLMPWDEQYLIESLSDSTVYMAYYTVAHILQKGEMYGTDQSAVAPEDMTPKVWDYIFVDGDLPETNISKETLDKMKAEFNYWYPFDLRVSGKDLIQNHLTFCLYNHTAIFPEEKWPQGMRCNGHLLLNNDKMSKSTGNFKTLSEAIFEYSADAMRFALADAGDGIDDANFVHDTANAAILRLTREMDWMDEVLNTSPATRTGDHTFADKVFLSAISLWFKKAVKAYEIMLFREAIKCGFYELQAARDEYRYQCGAEGMNADVLRLFCEVQVKLLTPICPHTCEHLWSKVLKKDGFVVNSGLPDQGEPDMILYQSGRFIEGVVSNVRSLIQKAEAPPKKKKKGPVAAKMKVTAVQLTVSSEYSGWRKVALEALSKMFNEGEGTFPDTATFESLILGAMEANEETKTLTKKDLKMLVLPFAKFTRDKAKDMGADVLSTKSIVDEEAVLNENLKYICRALKAENISIVSASSNADSGEEAYPGSPSVNLTKVEDPPLEKKVEELSVNN</sequence>
<dbReference type="SUPFAM" id="SSF47323">
    <property type="entry name" value="Anticodon-binding domain of a subclass of class I aminoacyl-tRNA synthetases"/>
    <property type="match status" value="1"/>
</dbReference>
<keyword evidence="6 9" id="KW-0648">Protein biosynthesis</keyword>
<dbReference type="Gene3D" id="3.90.740.10">
    <property type="entry name" value="Valyl/Leucyl/Isoleucyl-tRNA synthetase, editing domain"/>
    <property type="match status" value="1"/>
</dbReference>
<dbReference type="AlphaFoldDB" id="A0A5B8MI68"/>
<keyword evidence="4 9" id="KW-0547">Nucleotide-binding</keyword>
<evidence type="ECO:0000259" key="12">
    <source>
        <dbReference type="Pfam" id="PF08264"/>
    </source>
</evidence>
<dbReference type="InterPro" id="IPR014729">
    <property type="entry name" value="Rossmann-like_a/b/a_fold"/>
</dbReference>
<dbReference type="PANTHER" id="PTHR45794:SF1">
    <property type="entry name" value="LEUCINE--TRNA LIGASE, CYTOPLASMIC"/>
    <property type="match status" value="1"/>
</dbReference>